<feature type="transmembrane region" description="Helical" evidence="13">
    <location>
        <begin position="225"/>
        <end position="244"/>
    </location>
</feature>
<feature type="transmembrane region" description="Helical" evidence="13">
    <location>
        <begin position="310"/>
        <end position="331"/>
    </location>
</feature>
<evidence type="ECO:0000256" key="10">
    <source>
        <dbReference type="ARBA" id="ARBA00023065"/>
    </source>
</evidence>
<feature type="transmembrane region" description="Helical" evidence="13">
    <location>
        <begin position="166"/>
        <end position="184"/>
    </location>
</feature>
<dbReference type="InterPro" id="IPR050222">
    <property type="entry name" value="MATE_MdtK"/>
</dbReference>
<dbReference type="PANTHER" id="PTHR43298:SF2">
    <property type="entry name" value="FMN_FAD EXPORTER YEEO-RELATED"/>
    <property type="match status" value="1"/>
</dbReference>
<organism evidence="14 15">
    <name type="scientific">Candidatus Faecivivens stercoravium</name>
    <dbReference type="NCBI Taxonomy" id="2840803"/>
    <lineage>
        <taxon>Bacteria</taxon>
        <taxon>Bacillati</taxon>
        <taxon>Bacillota</taxon>
        <taxon>Clostridia</taxon>
        <taxon>Eubacteriales</taxon>
        <taxon>Oscillospiraceae</taxon>
        <taxon>Oscillospiraceae incertae sedis</taxon>
        <taxon>Candidatus Faecivivens</taxon>
    </lineage>
</organism>
<dbReference type="EMBL" id="DVHA01000012">
    <property type="protein sequence ID" value="HIR60015.1"/>
    <property type="molecule type" value="Genomic_DNA"/>
</dbReference>
<evidence type="ECO:0000256" key="2">
    <source>
        <dbReference type="ARBA" id="ARBA00004651"/>
    </source>
</evidence>
<comment type="function">
    <text evidence="1">Multidrug efflux pump.</text>
</comment>
<evidence type="ECO:0000256" key="11">
    <source>
        <dbReference type="ARBA" id="ARBA00023136"/>
    </source>
</evidence>
<comment type="subcellular location">
    <subcellularLocation>
        <location evidence="2">Cell membrane</location>
        <topology evidence="2">Multi-pass membrane protein</topology>
    </subcellularLocation>
</comment>
<dbReference type="InterPro" id="IPR048279">
    <property type="entry name" value="MdtK-like"/>
</dbReference>
<sequence>MKRQNKPAKFIFIFQELCPVSFLRKLIEPRNPIPLSRQRFDNRVLAKLILPIIGEQFLVVLVGMADTLMVSYAGEAAVSGVSLVDQLNNVFILVFTALASGGAVVASQYVGRGDRENGEAAAGQLVMSVTAVAVLLTAVTLLAGQPIFRALFGAVEPAVHEAGMEYLRITACSFVPLAVYNACAGLYRSMGKTRELLYVSIAMNAINVAGNAIGVFALHAGVAGVAYPTLLSRVFAAVVMLVLASNRENVLHLRLRSVLRFDGAMLRRIFRIAVPNGVESGLFQLSKVALSSIVAMFGTVQIAANGVAQSFWSVAALFCTAMGPAFITVIGQYMGAGDAEGADYYMKKLLRLTYIGAVSWNTLFFILTPALLMLYDLGAETVSLVILLCAIHNLFNALFCPVAFSLSNGLRAAGDVTFTMVSSIFSTVVCRVILSVLFGIVFQLGVVGIALAMVSDWGIKAVMIAVRYRHGKWKQFKVI</sequence>
<evidence type="ECO:0000256" key="12">
    <source>
        <dbReference type="ARBA" id="ARBA00031636"/>
    </source>
</evidence>
<dbReference type="Pfam" id="PF01554">
    <property type="entry name" value="MatE"/>
    <property type="match status" value="2"/>
</dbReference>
<comment type="caution">
    <text evidence="14">The sequence shown here is derived from an EMBL/GenBank/DDBJ whole genome shotgun (WGS) entry which is preliminary data.</text>
</comment>
<feature type="transmembrane region" description="Helical" evidence="13">
    <location>
        <begin position="352"/>
        <end position="375"/>
    </location>
</feature>
<evidence type="ECO:0000313" key="15">
    <source>
        <dbReference type="Proteomes" id="UP000824241"/>
    </source>
</evidence>
<evidence type="ECO:0000313" key="14">
    <source>
        <dbReference type="EMBL" id="HIR60015.1"/>
    </source>
</evidence>
<dbReference type="InterPro" id="IPR002528">
    <property type="entry name" value="MATE_fam"/>
</dbReference>
<feature type="transmembrane region" description="Helical" evidence="13">
    <location>
        <begin position="381"/>
        <end position="404"/>
    </location>
</feature>
<dbReference type="Proteomes" id="UP000824241">
    <property type="component" value="Unassembled WGS sequence"/>
</dbReference>
<dbReference type="GO" id="GO:0006811">
    <property type="term" value="P:monoatomic ion transport"/>
    <property type="evidence" value="ECO:0007669"/>
    <property type="project" value="UniProtKB-KW"/>
</dbReference>
<keyword evidence="7" id="KW-1003">Cell membrane</keyword>
<evidence type="ECO:0000256" key="3">
    <source>
        <dbReference type="ARBA" id="ARBA00010199"/>
    </source>
</evidence>
<dbReference type="PIRSF" id="PIRSF006603">
    <property type="entry name" value="DinF"/>
    <property type="match status" value="1"/>
</dbReference>
<reference evidence="14" key="2">
    <citation type="journal article" date="2021" name="PeerJ">
        <title>Extensive microbial diversity within the chicken gut microbiome revealed by metagenomics and culture.</title>
        <authorList>
            <person name="Gilroy R."/>
            <person name="Ravi A."/>
            <person name="Getino M."/>
            <person name="Pursley I."/>
            <person name="Horton D.L."/>
            <person name="Alikhan N.F."/>
            <person name="Baker D."/>
            <person name="Gharbi K."/>
            <person name="Hall N."/>
            <person name="Watson M."/>
            <person name="Adriaenssens E.M."/>
            <person name="Foster-Nyarko E."/>
            <person name="Jarju S."/>
            <person name="Secka A."/>
            <person name="Antonio M."/>
            <person name="Oren A."/>
            <person name="Chaudhuri R.R."/>
            <person name="La Ragione R."/>
            <person name="Hildebrand F."/>
            <person name="Pallen M.J."/>
        </authorList>
    </citation>
    <scope>NUCLEOTIDE SEQUENCE</scope>
    <source>
        <strain evidence="14">CHK189-12415</strain>
    </source>
</reference>
<evidence type="ECO:0000256" key="9">
    <source>
        <dbReference type="ARBA" id="ARBA00022989"/>
    </source>
</evidence>
<feature type="transmembrane region" description="Helical" evidence="13">
    <location>
        <begin position="122"/>
        <end position="146"/>
    </location>
</feature>
<protein>
    <recommendedName>
        <fullName evidence="4">Probable multidrug resistance protein NorM</fullName>
    </recommendedName>
    <alternativeName>
        <fullName evidence="12">Multidrug-efflux transporter</fullName>
    </alternativeName>
</protein>
<gene>
    <name evidence="14" type="ORF">IAB37_00340</name>
</gene>
<evidence type="ECO:0000256" key="6">
    <source>
        <dbReference type="ARBA" id="ARBA00022449"/>
    </source>
</evidence>
<evidence type="ECO:0000256" key="13">
    <source>
        <dbReference type="SAM" id="Phobius"/>
    </source>
</evidence>
<name>A0A9D1DVP4_9FIRM</name>
<feature type="transmembrane region" description="Helical" evidence="13">
    <location>
        <begin position="90"/>
        <end position="110"/>
    </location>
</feature>
<evidence type="ECO:0000256" key="4">
    <source>
        <dbReference type="ARBA" id="ARBA00020268"/>
    </source>
</evidence>
<evidence type="ECO:0000256" key="8">
    <source>
        <dbReference type="ARBA" id="ARBA00022692"/>
    </source>
</evidence>
<keyword evidence="5" id="KW-0813">Transport</keyword>
<accession>A0A9D1DVP4</accession>
<dbReference type="PANTHER" id="PTHR43298">
    <property type="entry name" value="MULTIDRUG RESISTANCE PROTEIN NORM-RELATED"/>
    <property type="match status" value="1"/>
</dbReference>
<feature type="transmembrane region" description="Helical" evidence="13">
    <location>
        <begin position="48"/>
        <end position="70"/>
    </location>
</feature>
<feature type="transmembrane region" description="Helical" evidence="13">
    <location>
        <begin position="440"/>
        <end position="459"/>
    </location>
</feature>
<dbReference type="GO" id="GO:0005886">
    <property type="term" value="C:plasma membrane"/>
    <property type="evidence" value="ECO:0007669"/>
    <property type="project" value="UniProtKB-SubCell"/>
</dbReference>
<reference evidence="14" key="1">
    <citation type="submission" date="2020-10" db="EMBL/GenBank/DDBJ databases">
        <authorList>
            <person name="Gilroy R."/>
        </authorList>
    </citation>
    <scope>NUCLEOTIDE SEQUENCE</scope>
    <source>
        <strain evidence="14">CHK189-12415</strain>
    </source>
</reference>
<keyword evidence="9 13" id="KW-1133">Transmembrane helix</keyword>
<evidence type="ECO:0000256" key="1">
    <source>
        <dbReference type="ARBA" id="ARBA00003408"/>
    </source>
</evidence>
<dbReference type="GO" id="GO:0042910">
    <property type="term" value="F:xenobiotic transmembrane transporter activity"/>
    <property type="evidence" value="ECO:0007669"/>
    <property type="project" value="InterPro"/>
</dbReference>
<keyword evidence="8 13" id="KW-0812">Transmembrane</keyword>
<keyword evidence="6" id="KW-0050">Antiport</keyword>
<proteinExistence type="inferred from homology"/>
<feature type="transmembrane region" description="Helical" evidence="13">
    <location>
        <begin position="196"/>
        <end position="219"/>
    </location>
</feature>
<dbReference type="NCBIfam" id="TIGR00797">
    <property type="entry name" value="matE"/>
    <property type="match status" value="1"/>
</dbReference>
<dbReference type="AlphaFoldDB" id="A0A9D1DVP4"/>
<evidence type="ECO:0000256" key="5">
    <source>
        <dbReference type="ARBA" id="ARBA00022448"/>
    </source>
</evidence>
<dbReference type="GO" id="GO:0015297">
    <property type="term" value="F:antiporter activity"/>
    <property type="evidence" value="ECO:0007669"/>
    <property type="project" value="UniProtKB-KW"/>
</dbReference>
<comment type="similarity">
    <text evidence="3">Belongs to the multi antimicrobial extrusion (MATE) (TC 2.A.66.1) family.</text>
</comment>
<keyword evidence="11 13" id="KW-0472">Membrane</keyword>
<evidence type="ECO:0000256" key="7">
    <source>
        <dbReference type="ARBA" id="ARBA00022475"/>
    </source>
</evidence>
<keyword evidence="10" id="KW-0406">Ion transport</keyword>